<dbReference type="Pfam" id="PF00395">
    <property type="entry name" value="SLH"/>
    <property type="match status" value="3"/>
</dbReference>
<proteinExistence type="predicted"/>
<evidence type="ECO:0000256" key="2">
    <source>
        <dbReference type="SAM" id="SignalP"/>
    </source>
</evidence>
<gene>
    <name evidence="4" type="ORF">PAECIP111891_01555</name>
</gene>
<feature type="domain" description="SLH" evidence="3">
    <location>
        <begin position="395"/>
        <end position="458"/>
    </location>
</feature>
<dbReference type="PANTHER" id="PTHR43308">
    <property type="entry name" value="OUTER MEMBRANE PROTEIN ALPHA-RELATED"/>
    <property type="match status" value="1"/>
</dbReference>
<dbReference type="Pfam" id="PF00963">
    <property type="entry name" value="Cohesin"/>
    <property type="match status" value="1"/>
</dbReference>
<accession>A0ABM9C293</accession>
<feature type="domain" description="SLH" evidence="3">
    <location>
        <begin position="522"/>
        <end position="576"/>
    </location>
</feature>
<dbReference type="Proteomes" id="UP000838821">
    <property type="component" value="Unassembled WGS sequence"/>
</dbReference>
<feature type="compositionally biased region" description="Gly residues" evidence="1">
    <location>
        <begin position="159"/>
        <end position="179"/>
    </location>
</feature>
<evidence type="ECO:0000256" key="1">
    <source>
        <dbReference type="SAM" id="MobiDB-lite"/>
    </source>
</evidence>
<comment type="caution">
    <text evidence="4">The sequence shown here is derived from an EMBL/GenBank/DDBJ whole genome shotgun (WGS) entry which is preliminary data.</text>
</comment>
<dbReference type="InterPro" id="IPR051465">
    <property type="entry name" value="Cell_Envelope_Struct_Comp"/>
</dbReference>
<dbReference type="SUPFAM" id="SSF49384">
    <property type="entry name" value="Carbohydrate-binding domain"/>
    <property type="match status" value="1"/>
</dbReference>
<feature type="domain" description="SLH" evidence="3">
    <location>
        <begin position="459"/>
        <end position="517"/>
    </location>
</feature>
<name>A0ABM9C293_9BACL</name>
<dbReference type="EMBL" id="CAKMMW010000003">
    <property type="protein sequence ID" value="CAH1200208.1"/>
    <property type="molecule type" value="Genomic_DNA"/>
</dbReference>
<feature type="chain" id="PRO_5046059210" description="SLH domain-containing protein" evidence="2">
    <location>
        <begin position="25"/>
        <end position="576"/>
    </location>
</feature>
<sequence length="576" mass="61340">MARIRIMFLMICLILLSKPAVSQASGAPDFSLSTTQTSSTVQSQFDVTVNATNLSDMVGYEINLTYDSTKLEFINYTAGNGGFTISPILITNGVQLAHTEIGEKPGSNGSAMLAKVTFKALQKGNAEIAITSIKLVDSQVSSVVYTSNASKSVTINDSTGGGGQPGGGQPGTGQPGAGQTGTSQAGNGEKGILIPDVQLDKDTHSVISTVDSDSLKRAQKEAVANEKGIKKISIAIPKNLDAKAYVQVVPTTLVSTRTKSEEIEIISDFATIVLPSNMLQKQAASSTDVRIRIAHAQLENLSSEVRNQVGTHPVIELSLESGNQVIPWNNSQAPVSVSIPYAPTPEELQNPEHIVVWYIDSSGNVTSVPSAKYNASTGSVTFKTTHFSTYAVAYLVKSFDDLQSVQWAQKQIEVLASKGIVNGMSETHFDPSQAITRADFLVLLARTLELHGDLGAAFSDVPQDAYYSESLRIARGLGITDGVGDNQFNPRDPITREDMMVLTARALTQTGSLANSTALGALDQFEDAGLVSSYAATSIATLVKNGLVQGYNQAIHPKETTTRAETVVLMYNIYNH</sequence>
<dbReference type="InterPro" id="IPR008965">
    <property type="entry name" value="CBM2/CBM3_carb-bd_dom_sf"/>
</dbReference>
<dbReference type="InterPro" id="IPR001119">
    <property type="entry name" value="SLH_dom"/>
</dbReference>
<evidence type="ECO:0000313" key="5">
    <source>
        <dbReference type="Proteomes" id="UP000838821"/>
    </source>
</evidence>
<evidence type="ECO:0000259" key="3">
    <source>
        <dbReference type="PROSITE" id="PS51272"/>
    </source>
</evidence>
<dbReference type="PROSITE" id="PS51272">
    <property type="entry name" value="SLH"/>
    <property type="match status" value="3"/>
</dbReference>
<feature type="signal peptide" evidence="2">
    <location>
        <begin position="1"/>
        <end position="24"/>
    </location>
</feature>
<dbReference type="Gene3D" id="2.60.40.680">
    <property type="match status" value="1"/>
</dbReference>
<organism evidence="4 5">
    <name type="scientific">Paenibacillus allorhizoplanae</name>
    <dbReference type="NCBI Taxonomy" id="2905648"/>
    <lineage>
        <taxon>Bacteria</taxon>
        <taxon>Bacillati</taxon>
        <taxon>Bacillota</taxon>
        <taxon>Bacilli</taxon>
        <taxon>Bacillales</taxon>
        <taxon>Paenibacillaceae</taxon>
        <taxon>Paenibacillus</taxon>
    </lineage>
</organism>
<feature type="region of interest" description="Disordered" evidence="1">
    <location>
        <begin position="154"/>
        <end position="190"/>
    </location>
</feature>
<reference evidence="4" key="1">
    <citation type="submission" date="2022-01" db="EMBL/GenBank/DDBJ databases">
        <authorList>
            <person name="Criscuolo A."/>
        </authorList>
    </citation>
    <scope>NUCLEOTIDE SEQUENCE</scope>
    <source>
        <strain evidence="4">CIP111891</strain>
    </source>
</reference>
<keyword evidence="5" id="KW-1185">Reference proteome</keyword>
<dbReference type="InterPro" id="IPR002102">
    <property type="entry name" value="Cohesin_dom"/>
</dbReference>
<dbReference type="PANTHER" id="PTHR43308:SF5">
    <property type="entry name" value="S-LAYER PROTEIN _ PEPTIDOGLYCAN ENDO-BETA-N-ACETYLGLUCOSAMINIDASE"/>
    <property type="match status" value="1"/>
</dbReference>
<dbReference type="CDD" id="cd08547">
    <property type="entry name" value="Type_II_cohesin"/>
    <property type="match status" value="1"/>
</dbReference>
<keyword evidence="2" id="KW-0732">Signal</keyword>
<protein>
    <recommendedName>
        <fullName evidence="3">SLH domain-containing protein</fullName>
    </recommendedName>
</protein>
<evidence type="ECO:0000313" key="4">
    <source>
        <dbReference type="EMBL" id="CAH1200208.1"/>
    </source>
</evidence>